<dbReference type="PATRIC" id="fig|1263870.3.peg.3944"/>
<proteinExistence type="predicted"/>
<dbReference type="AlphaFoldDB" id="M5U048"/>
<evidence type="ECO:0000313" key="1">
    <source>
        <dbReference type="EMBL" id="EMI54842.1"/>
    </source>
</evidence>
<organism evidence="1 2">
    <name type="scientific">Rhodopirellula sallentina SM41</name>
    <dbReference type="NCBI Taxonomy" id="1263870"/>
    <lineage>
        <taxon>Bacteria</taxon>
        <taxon>Pseudomonadati</taxon>
        <taxon>Planctomycetota</taxon>
        <taxon>Planctomycetia</taxon>
        <taxon>Pirellulales</taxon>
        <taxon>Pirellulaceae</taxon>
        <taxon>Rhodopirellula</taxon>
    </lineage>
</organism>
<sequence length="43" mass="4771">MAGFLSLFGRMQFPHEISANICKRGAMTRQCDKTPLLAVFEGP</sequence>
<comment type="caution">
    <text evidence="1">The sequence shown here is derived from an EMBL/GenBank/DDBJ whole genome shotgun (WGS) entry which is preliminary data.</text>
</comment>
<evidence type="ECO:0000313" key="2">
    <source>
        <dbReference type="Proteomes" id="UP000011885"/>
    </source>
</evidence>
<reference evidence="1 2" key="1">
    <citation type="journal article" date="2013" name="Mar. Genomics">
        <title>Expression of sulfatases in Rhodopirellula baltica and the diversity of sulfatases in the genus Rhodopirellula.</title>
        <authorList>
            <person name="Wegner C.E."/>
            <person name="Richter-Heitmann T."/>
            <person name="Klindworth A."/>
            <person name="Klockow C."/>
            <person name="Richter M."/>
            <person name="Achstetter T."/>
            <person name="Glockner F.O."/>
            <person name="Harder J."/>
        </authorList>
    </citation>
    <scope>NUCLEOTIDE SEQUENCE [LARGE SCALE GENOMIC DNA]</scope>
    <source>
        <strain evidence="1 2">SM41</strain>
    </source>
</reference>
<dbReference type="EMBL" id="ANOH01000256">
    <property type="protein sequence ID" value="EMI54842.1"/>
    <property type="molecule type" value="Genomic_DNA"/>
</dbReference>
<accession>M5U048</accession>
<gene>
    <name evidence="1" type="ORF">RSSM_03716</name>
</gene>
<name>M5U048_9BACT</name>
<protein>
    <submittedName>
        <fullName evidence="1">Uncharacterized protein</fullName>
    </submittedName>
</protein>
<keyword evidence="2" id="KW-1185">Reference proteome</keyword>
<dbReference type="Proteomes" id="UP000011885">
    <property type="component" value="Unassembled WGS sequence"/>
</dbReference>